<dbReference type="GO" id="GO:0016020">
    <property type="term" value="C:membrane"/>
    <property type="evidence" value="ECO:0007669"/>
    <property type="project" value="UniProtKB-SubCell"/>
</dbReference>
<comment type="subcellular location">
    <subcellularLocation>
        <location evidence="1">Membrane</location>
        <topology evidence="1">Single-pass membrane protein</topology>
    </subcellularLocation>
</comment>
<evidence type="ECO:0000256" key="3">
    <source>
        <dbReference type="ARBA" id="ARBA00022692"/>
    </source>
</evidence>
<proteinExistence type="inferred from homology"/>
<organism evidence="7 8">
    <name type="scientific">Halomonas nitroreducens</name>
    <dbReference type="NCBI Taxonomy" id="447425"/>
    <lineage>
        <taxon>Bacteria</taxon>
        <taxon>Pseudomonadati</taxon>
        <taxon>Pseudomonadota</taxon>
        <taxon>Gammaproteobacteria</taxon>
        <taxon>Oceanospirillales</taxon>
        <taxon>Halomonadaceae</taxon>
        <taxon>Halomonas</taxon>
    </lineage>
</organism>
<accession>A0A3S0JWH6</accession>
<evidence type="ECO:0000313" key="7">
    <source>
        <dbReference type="EMBL" id="RTR01464.1"/>
    </source>
</evidence>
<comment type="caution">
    <text evidence="7">The sequence shown here is derived from an EMBL/GenBank/DDBJ whole genome shotgun (WGS) entry which is preliminary data.</text>
</comment>
<comment type="similarity">
    <text evidence="2">Belongs to the LemA family.</text>
</comment>
<dbReference type="Gene3D" id="1.20.1440.20">
    <property type="entry name" value="LemA-like domain"/>
    <property type="match status" value="1"/>
</dbReference>
<keyword evidence="8" id="KW-1185">Reference proteome</keyword>
<dbReference type="InterPro" id="IPR023353">
    <property type="entry name" value="LemA-like_dom_sf"/>
</dbReference>
<evidence type="ECO:0000313" key="8">
    <source>
        <dbReference type="Proteomes" id="UP000267400"/>
    </source>
</evidence>
<evidence type="ECO:0000256" key="1">
    <source>
        <dbReference type="ARBA" id="ARBA00004167"/>
    </source>
</evidence>
<evidence type="ECO:0000256" key="6">
    <source>
        <dbReference type="SAM" id="Phobius"/>
    </source>
</evidence>
<name>A0A3S0JWH6_9GAMM</name>
<evidence type="ECO:0000256" key="2">
    <source>
        <dbReference type="ARBA" id="ARBA00008854"/>
    </source>
</evidence>
<keyword evidence="3 6" id="KW-0812">Transmembrane</keyword>
<feature type="transmembrane region" description="Helical" evidence="6">
    <location>
        <begin position="15"/>
        <end position="34"/>
    </location>
</feature>
<sequence>MDESQGSRRIDGGTVRLLVIVLLGAVLITIPWLTHNRLVDSEERVAAAWADVESTLQRRADLVPNLVRSVQQHMTYESETLVRLVRERADALSDALVTARGGGDPARFAGLEAALSRELARLMRQAGEHPALRSGDQFLRLQAQLEGSENRINVARLRYNAAVRDYNGALRGFIGRWVAGSLGLAPRDYFEARPGAEEPVPVAFE</sequence>
<dbReference type="PANTHER" id="PTHR34478">
    <property type="entry name" value="PROTEIN LEMA"/>
    <property type="match status" value="1"/>
</dbReference>
<dbReference type="OrthoDB" id="9804152at2"/>
<dbReference type="PANTHER" id="PTHR34478:SF2">
    <property type="entry name" value="MEMBRANE PROTEIN"/>
    <property type="match status" value="1"/>
</dbReference>
<dbReference type="RefSeq" id="WP_126485081.1">
    <property type="nucleotide sequence ID" value="NZ_RXNS01000013.1"/>
</dbReference>
<keyword evidence="5 6" id="KW-0472">Membrane</keyword>
<dbReference type="InterPro" id="IPR007156">
    <property type="entry name" value="MamQ_LemA"/>
</dbReference>
<dbReference type="Pfam" id="PF04011">
    <property type="entry name" value="LemA"/>
    <property type="match status" value="1"/>
</dbReference>
<keyword evidence="4 6" id="KW-1133">Transmembrane helix</keyword>
<dbReference type="SUPFAM" id="SSF140478">
    <property type="entry name" value="LemA-like"/>
    <property type="match status" value="1"/>
</dbReference>
<reference evidence="7 8" key="1">
    <citation type="submission" date="2018-12" db="EMBL/GenBank/DDBJ databases">
        <authorList>
            <person name="Yu L."/>
        </authorList>
    </citation>
    <scope>NUCLEOTIDE SEQUENCE [LARGE SCALE GENOMIC DNA]</scope>
    <source>
        <strain evidence="7 8">11S</strain>
    </source>
</reference>
<dbReference type="Proteomes" id="UP000267400">
    <property type="component" value="Unassembled WGS sequence"/>
</dbReference>
<dbReference type="AlphaFoldDB" id="A0A3S0JWH6"/>
<evidence type="ECO:0000256" key="4">
    <source>
        <dbReference type="ARBA" id="ARBA00022989"/>
    </source>
</evidence>
<gene>
    <name evidence="7" type="ORF">EKG36_13800</name>
</gene>
<protein>
    <submittedName>
        <fullName evidence="7">LemA family protein</fullName>
    </submittedName>
</protein>
<evidence type="ECO:0000256" key="5">
    <source>
        <dbReference type="ARBA" id="ARBA00023136"/>
    </source>
</evidence>
<dbReference type="EMBL" id="RXNS01000013">
    <property type="protein sequence ID" value="RTR01464.1"/>
    <property type="molecule type" value="Genomic_DNA"/>
</dbReference>